<dbReference type="PRINTS" id="PR00163">
    <property type="entry name" value="RUBREDOXIN"/>
</dbReference>
<keyword evidence="5 8" id="KW-0479">Metal-binding</keyword>
<feature type="binding site" evidence="9">
    <location>
        <position position="39"/>
    </location>
    <ligand>
        <name>Fe cation</name>
        <dbReference type="ChEBI" id="CHEBI:24875"/>
    </ligand>
</feature>
<dbReference type="GO" id="GO:0009055">
    <property type="term" value="F:electron transfer activity"/>
    <property type="evidence" value="ECO:0007669"/>
    <property type="project" value="InterPro"/>
</dbReference>
<evidence type="ECO:0000256" key="4">
    <source>
        <dbReference type="ARBA" id="ARBA00022448"/>
    </source>
</evidence>
<dbReference type="EMBL" id="QEQK01000012">
    <property type="protein sequence ID" value="PWN55281.1"/>
    <property type="molecule type" value="Genomic_DNA"/>
</dbReference>
<dbReference type="PANTHER" id="PTHR47627:SF1">
    <property type="entry name" value="RUBREDOXIN-1-RELATED"/>
    <property type="match status" value="1"/>
</dbReference>
<comment type="cofactor">
    <cofactor evidence="8 9">
        <name>Fe(3+)</name>
        <dbReference type="ChEBI" id="CHEBI:29034"/>
    </cofactor>
    <text evidence="8 9">Binds 1 Fe(3+) ion per subunit.</text>
</comment>
<name>A0A383XRM7_9GAMM</name>
<dbReference type="Gene3D" id="2.20.28.10">
    <property type="match status" value="1"/>
</dbReference>
<evidence type="ECO:0000256" key="2">
    <source>
        <dbReference type="ARBA" id="ARBA00004933"/>
    </source>
</evidence>
<dbReference type="AlphaFoldDB" id="A0A383XRM7"/>
<dbReference type="InterPro" id="IPR024935">
    <property type="entry name" value="Rubredoxin_dom"/>
</dbReference>
<keyword evidence="12" id="KW-1185">Reference proteome</keyword>
<keyword evidence="6 8" id="KW-0249">Electron transport</keyword>
<dbReference type="GO" id="GO:0043448">
    <property type="term" value="P:alkane catabolic process"/>
    <property type="evidence" value="ECO:0007669"/>
    <property type="project" value="TreeGrafter"/>
</dbReference>
<evidence type="ECO:0000256" key="8">
    <source>
        <dbReference type="PIRNR" id="PIRNR000071"/>
    </source>
</evidence>
<accession>A0A383XRM7</accession>
<evidence type="ECO:0000256" key="7">
    <source>
        <dbReference type="ARBA" id="ARBA00023004"/>
    </source>
</evidence>
<dbReference type="Pfam" id="PF00301">
    <property type="entry name" value="Rubredoxin"/>
    <property type="match status" value="1"/>
</dbReference>
<dbReference type="PIRSF" id="PIRSF000071">
    <property type="entry name" value="Rubredoxin"/>
    <property type="match status" value="1"/>
</dbReference>
<keyword evidence="7 8" id="KW-0408">Iron</keyword>
<dbReference type="CDD" id="cd00730">
    <property type="entry name" value="rubredoxin"/>
    <property type="match status" value="1"/>
</dbReference>
<evidence type="ECO:0000256" key="9">
    <source>
        <dbReference type="PIRSR" id="PIRSR000071-1"/>
    </source>
</evidence>
<feature type="binding site" evidence="9">
    <location>
        <position position="6"/>
    </location>
    <ligand>
        <name>Fe cation</name>
        <dbReference type="ChEBI" id="CHEBI:24875"/>
    </ligand>
</feature>
<dbReference type="OrthoDB" id="9800607at2"/>
<evidence type="ECO:0000313" key="11">
    <source>
        <dbReference type="EMBL" id="PWN55281.1"/>
    </source>
</evidence>
<comment type="caution">
    <text evidence="11">The sequence shown here is derived from an EMBL/GenBank/DDBJ whole genome shotgun (WGS) entry which is preliminary data.</text>
</comment>
<feature type="domain" description="Rubredoxin-like" evidence="10">
    <location>
        <begin position="1"/>
        <end position="52"/>
    </location>
</feature>
<organism evidence="11 12">
    <name type="scientific">Abyssibacter profundi</name>
    <dbReference type="NCBI Taxonomy" id="2182787"/>
    <lineage>
        <taxon>Bacteria</taxon>
        <taxon>Pseudomonadati</taxon>
        <taxon>Pseudomonadota</taxon>
        <taxon>Gammaproteobacteria</taxon>
        <taxon>Chromatiales</taxon>
        <taxon>Oceanococcaceae</taxon>
        <taxon>Abyssibacter</taxon>
    </lineage>
</organism>
<dbReference type="FunFam" id="2.20.28.10:FF:000001">
    <property type="entry name" value="Rubredoxin"/>
    <property type="match status" value="1"/>
</dbReference>
<proteinExistence type="inferred from homology"/>
<sequence length="55" mass="6373">MKRWQCLVCDFVYDEAEGWPDEGIEPGTKWEDVPDDWTCPDCGASKADFEMIEID</sequence>
<evidence type="ECO:0000256" key="1">
    <source>
        <dbReference type="ARBA" id="ARBA00002792"/>
    </source>
</evidence>
<keyword evidence="4 8" id="KW-0813">Transport</keyword>
<dbReference type="GO" id="GO:0005506">
    <property type="term" value="F:iron ion binding"/>
    <property type="evidence" value="ECO:0007669"/>
    <property type="project" value="InterPro"/>
</dbReference>
<comment type="function">
    <text evidence="1">Involved in the hydrocarbon hydroxylating system, which transfers electrons from NADH to rubredoxin reductase and then through rubredoxin to alkane 1 monooxygenase.</text>
</comment>
<dbReference type="InterPro" id="IPR024922">
    <property type="entry name" value="Rubredoxin"/>
</dbReference>
<dbReference type="InterPro" id="IPR024934">
    <property type="entry name" value="Rubredoxin-like_dom"/>
</dbReference>
<dbReference type="Proteomes" id="UP000251800">
    <property type="component" value="Unassembled WGS sequence"/>
</dbReference>
<dbReference type="InterPro" id="IPR050526">
    <property type="entry name" value="Rubredoxin_ET"/>
</dbReference>
<reference evidence="11 12" key="1">
    <citation type="submission" date="2018-05" db="EMBL/GenBank/DDBJ databases">
        <title>Abyssibacter profundi OUC007T gen. nov., sp. nov, a marine bacterium isolated from seawater of the Mariana Trench.</title>
        <authorList>
            <person name="Zhou S."/>
        </authorList>
    </citation>
    <scope>NUCLEOTIDE SEQUENCE [LARGE SCALE GENOMIC DNA]</scope>
    <source>
        <strain evidence="11 12">OUC007</strain>
    </source>
</reference>
<dbReference type="PROSITE" id="PS00202">
    <property type="entry name" value="RUBREDOXIN"/>
    <property type="match status" value="1"/>
</dbReference>
<dbReference type="PANTHER" id="PTHR47627">
    <property type="entry name" value="RUBREDOXIN"/>
    <property type="match status" value="1"/>
</dbReference>
<dbReference type="SUPFAM" id="SSF57802">
    <property type="entry name" value="Rubredoxin-like"/>
    <property type="match status" value="1"/>
</dbReference>
<feature type="binding site" evidence="9">
    <location>
        <position position="42"/>
    </location>
    <ligand>
        <name>Fe cation</name>
        <dbReference type="ChEBI" id="CHEBI:24875"/>
    </ligand>
</feature>
<feature type="binding site" evidence="9">
    <location>
        <position position="9"/>
    </location>
    <ligand>
        <name>Fe cation</name>
        <dbReference type="ChEBI" id="CHEBI:24875"/>
    </ligand>
</feature>
<dbReference type="PROSITE" id="PS50903">
    <property type="entry name" value="RUBREDOXIN_LIKE"/>
    <property type="match status" value="1"/>
</dbReference>
<comment type="similarity">
    <text evidence="3 8">Belongs to the rubredoxin family.</text>
</comment>
<evidence type="ECO:0000313" key="12">
    <source>
        <dbReference type="Proteomes" id="UP000251800"/>
    </source>
</evidence>
<evidence type="ECO:0000256" key="3">
    <source>
        <dbReference type="ARBA" id="ARBA00005337"/>
    </source>
</evidence>
<evidence type="ECO:0000259" key="10">
    <source>
        <dbReference type="PROSITE" id="PS50903"/>
    </source>
</evidence>
<gene>
    <name evidence="11" type="ORF">DEH80_13680</name>
</gene>
<evidence type="ECO:0000256" key="5">
    <source>
        <dbReference type="ARBA" id="ARBA00022723"/>
    </source>
</evidence>
<comment type="pathway">
    <text evidence="2">Hydrocarbon metabolism; alkane degradation.</text>
</comment>
<protein>
    <recommendedName>
        <fullName evidence="8">Rubredoxin</fullName>
    </recommendedName>
</protein>
<dbReference type="InterPro" id="IPR018527">
    <property type="entry name" value="Rubredoxin_Fe_BS"/>
</dbReference>
<evidence type="ECO:0000256" key="6">
    <source>
        <dbReference type="ARBA" id="ARBA00022982"/>
    </source>
</evidence>